<dbReference type="Gene3D" id="2.60.120.200">
    <property type="match status" value="1"/>
</dbReference>
<keyword evidence="2" id="KW-1185">Reference proteome</keyword>
<dbReference type="GeneID" id="63732887"/>
<evidence type="ECO:0000313" key="2">
    <source>
        <dbReference type="Proteomes" id="UP000184073"/>
    </source>
</evidence>
<name>A0A1L9PK23_ASPVE</name>
<dbReference type="InterPro" id="IPR013320">
    <property type="entry name" value="ConA-like_dom_sf"/>
</dbReference>
<gene>
    <name evidence="1" type="ORF">ASPVEDRAFT_83401</name>
</gene>
<dbReference type="AlphaFoldDB" id="A0A1L9PK23"/>
<sequence length="105" mass="11225">MFETVVKDIAKLWSLCPSIRMTVQAEDPDSFTFIASSTCGLGTVNLDSVSSDIVSGGFLGTLVGIYATSNGGQGGTPSYWTRWSYSSVAQEIYDGEVVPTLNRNT</sequence>
<dbReference type="Proteomes" id="UP000184073">
    <property type="component" value="Unassembled WGS sequence"/>
</dbReference>
<reference evidence="2" key="1">
    <citation type="journal article" date="2017" name="Genome Biol.">
        <title>Comparative genomics reveals high biological diversity and specific adaptations in the industrially and medically important fungal genus Aspergillus.</title>
        <authorList>
            <person name="de Vries R.P."/>
            <person name="Riley R."/>
            <person name="Wiebenga A."/>
            <person name="Aguilar-Osorio G."/>
            <person name="Amillis S."/>
            <person name="Uchima C.A."/>
            <person name="Anderluh G."/>
            <person name="Asadollahi M."/>
            <person name="Askin M."/>
            <person name="Barry K."/>
            <person name="Battaglia E."/>
            <person name="Bayram O."/>
            <person name="Benocci T."/>
            <person name="Braus-Stromeyer S.A."/>
            <person name="Caldana C."/>
            <person name="Canovas D."/>
            <person name="Cerqueira G.C."/>
            <person name="Chen F."/>
            <person name="Chen W."/>
            <person name="Choi C."/>
            <person name="Clum A."/>
            <person name="Dos Santos R.A."/>
            <person name="Damasio A.R."/>
            <person name="Diallinas G."/>
            <person name="Emri T."/>
            <person name="Fekete E."/>
            <person name="Flipphi M."/>
            <person name="Freyberg S."/>
            <person name="Gallo A."/>
            <person name="Gournas C."/>
            <person name="Habgood R."/>
            <person name="Hainaut M."/>
            <person name="Harispe M.L."/>
            <person name="Henrissat B."/>
            <person name="Hilden K.S."/>
            <person name="Hope R."/>
            <person name="Hossain A."/>
            <person name="Karabika E."/>
            <person name="Karaffa L."/>
            <person name="Karanyi Z."/>
            <person name="Krasevec N."/>
            <person name="Kuo A."/>
            <person name="Kusch H."/>
            <person name="LaButti K."/>
            <person name="Lagendijk E.L."/>
            <person name="Lapidus A."/>
            <person name="Levasseur A."/>
            <person name="Lindquist E."/>
            <person name="Lipzen A."/>
            <person name="Logrieco A.F."/>
            <person name="MacCabe A."/>
            <person name="Maekelae M.R."/>
            <person name="Malavazi I."/>
            <person name="Melin P."/>
            <person name="Meyer V."/>
            <person name="Mielnichuk N."/>
            <person name="Miskei M."/>
            <person name="Molnar A.P."/>
            <person name="Mule G."/>
            <person name="Ngan C.Y."/>
            <person name="Orejas M."/>
            <person name="Orosz E."/>
            <person name="Ouedraogo J.P."/>
            <person name="Overkamp K.M."/>
            <person name="Park H.-S."/>
            <person name="Perrone G."/>
            <person name="Piumi F."/>
            <person name="Punt P.J."/>
            <person name="Ram A.F."/>
            <person name="Ramon A."/>
            <person name="Rauscher S."/>
            <person name="Record E."/>
            <person name="Riano-Pachon D.M."/>
            <person name="Robert V."/>
            <person name="Roehrig J."/>
            <person name="Ruller R."/>
            <person name="Salamov A."/>
            <person name="Salih N.S."/>
            <person name="Samson R.A."/>
            <person name="Sandor E."/>
            <person name="Sanguinetti M."/>
            <person name="Schuetze T."/>
            <person name="Sepcic K."/>
            <person name="Shelest E."/>
            <person name="Sherlock G."/>
            <person name="Sophianopoulou V."/>
            <person name="Squina F.M."/>
            <person name="Sun H."/>
            <person name="Susca A."/>
            <person name="Todd R.B."/>
            <person name="Tsang A."/>
            <person name="Unkles S.E."/>
            <person name="van de Wiele N."/>
            <person name="van Rossen-Uffink D."/>
            <person name="Oliveira J.V."/>
            <person name="Vesth T.C."/>
            <person name="Visser J."/>
            <person name="Yu J.-H."/>
            <person name="Zhou M."/>
            <person name="Andersen M.R."/>
            <person name="Archer D.B."/>
            <person name="Baker S.E."/>
            <person name="Benoit I."/>
            <person name="Brakhage A.A."/>
            <person name="Braus G.H."/>
            <person name="Fischer R."/>
            <person name="Frisvad J.C."/>
            <person name="Goldman G.H."/>
            <person name="Houbraken J."/>
            <person name="Oakley B."/>
            <person name="Pocsi I."/>
            <person name="Scazzocchio C."/>
            <person name="Seiboth B."/>
            <person name="vanKuyk P.A."/>
            <person name="Wortman J."/>
            <person name="Dyer P.S."/>
            <person name="Grigoriev I.V."/>
        </authorList>
    </citation>
    <scope>NUCLEOTIDE SEQUENCE [LARGE SCALE GENOMIC DNA]</scope>
    <source>
        <strain evidence="2">CBS 583.65</strain>
    </source>
</reference>
<proteinExistence type="predicted"/>
<protein>
    <submittedName>
        <fullName evidence="1">Uncharacterized protein</fullName>
    </submittedName>
</protein>
<dbReference type="STRING" id="1036611.A0A1L9PK23"/>
<dbReference type="VEuPathDB" id="FungiDB:ASPVEDRAFT_83401"/>
<organism evidence="1 2">
    <name type="scientific">Aspergillus versicolor CBS 583.65</name>
    <dbReference type="NCBI Taxonomy" id="1036611"/>
    <lineage>
        <taxon>Eukaryota</taxon>
        <taxon>Fungi</taxon>
        <taxon>Dikarya</taxon>
        <taxon>Ascomycota</taxon>
        <taxon>Pezizomycotina</taxon>
        <taxon>Eurotiomycetes</taxon>
        <taxon>Eurotiomycetidae</taxon>
        <taxon>Eurotiales</taxon>
        <taxon>Aspergillaceae</taxon>
        <taxon>Aspergillus</taxon>
        <taxon>Aspergillus subgen. Nidulantes</taxon>
    </lineage>
</organism>
<dbReference type="SUPFAM" id="SSF49899">
    <property type="entry name" value="Concanavalin A-like lectins/glucanases"/>
    <property type="match status" value="1"/>
</dbReference>
<dbReference type="OrthoDB" id="408373at2759"/>
<dbReference type="RefSeq" id="XP_040667639.1">
    <property type="nucleotide sequence ID" value="XM_040817376.1"/>
</dbReference>
<accession>A0A1L9PK23</accession>
<dbReference type="EMBL" id="KV878128">
    <property type="protein sequence ID" value="OJJ01877.1"/>
    <property type="molecule type" value="Genomic_DNA"/>
</dbReference>
<evidence type="ECO:0000313" key="1">
    <source>
        <dbReference type="EMBL" id="OJJ01877.1"/>
    </source>
</evidence>